<feature type="domain" description="DUF6536" evidence="3">
    <location>
        <begin position="100"/>
        <end position="252"/>
    </location>
</feature>
<evidence type="ECO:0000313" key="4">
    <source>
        <dbReference type="EMBL" id="KAJ9635048.1"/>
    </source>
</evidence>
<proteinExistence type="predicted"/>
<feature type="transmembrane region" description="Helical" evidence="2">
    <location>
        <begin position="404"/>
        <end position="424"/>
    </location>
</feature>
<dbReference type="EMBL" id="JAPDRN010000035">
    <property type="protein sequence ID" value="KAJ9635048.1"/>
    <property type="molecule type" value="Genomic_DNA"/>
</dbReference>
<organism evidence="4 5">
    <name type="scientific">Knufia peltigerae</name>
    <dbReference type="NCBI Taxonomy" id="1002370"/>
    <lineage>
        <taxon>Eukaryota</taxon>
        <taxon>Fungi</taxon>
        <taxon>Dikarya</taxon>
        <taxon>Ascomycota</taxon>
        <taxon>Pezizomycotina</taxon>
        <taxon>Eurotiomycetes</taxon>
        <taxon>Chaetothyriomycetidae</taxon>
        <taxon>Chaetothyriales</taxon>
        <taxon>Trichomeriaceae</taxon>
        <taxon>Knufia</taxon>
    </lineage>
</organism>
<feature type="transmembrane region" description="Helical" evidence="2">
    <location>
        <begin position="629"/>
        <end position="652"/>
    </location>
</feature>
<reference evidence="4" key="1">
    <citation type="submission" date="2022-10" db="EMBL/GenBank/DDBJ databases">
        <title>Culturing micro-colonial fungi from biological soil crusts in the Mojave desert and describing Neophaeococcomyces mojavensis, and introducing the new genera and species Taxawa tesnikishii.</title>
        <authorList>
            <person name="Kurbessoian T."/>
            <person name="Stajich J.E."/>
        </authorList>
    </citation>
    <scope>NUCLEOTIDE SEQUENCE</scope>
    <source>
        <strain evidence="4">TK_35</strain>
    </source>
</reference>
<feature type="region of interest" description="Disordered" evidence="1">
    <location>
        <begin position="58"/>
        <end position="92"/>
    </location>
</feature>
<protein>
    <recommendedName>
        <fullName evidence="3">DUF6536 domain-containing protein</fullName>
    </recommendedName>
</protein>
<feature type="transmembrane region" description="Helical" evidence="2">
    <location>
        <begin position="568"/>
        <end position="586"/>
    </location>
</feature>
<comment type="caution">
    <text evidence="4">The sequence shown here is derived from an EMBL/GenBank/DDBJ whole genome shotgun (WGS) entry which is preliminary data.</text>
</comment>
<dbReference type="PANTHER" id="PTHR35395:SF1">
    <property type="entry name" value="DUF6536 DOMAIN-CONTAINING PROTEIN"/>
    <property type="match status" value="1"/>
</dbReference>
<dbReference type="InterPro" id="IPR046623">
    <property type="entry name" value="DUF6536"/>
</dbReference>
<evidence type="ECO:0000256" key="2">
    <source>
        <dbReference type="SAM" id="Phobius"/>
    </source>
</evidence>
<feature type="transmembrane region" description="Helical" evidence="2">
    <location>
        <begin position="212"/>
        <end position="229"/>
    </location>
</feature>
<dbReference type="Pfam" id="PF20163">
    <property type="entry name" value="DUF6536"/>
    <property type="match status" value="1"/>
</dbReference>
<feature type="transmembrane region" description="Helical" evidence="2">
    <location>
        <begin position="106"/>
        <end position="133"/>
    </location>
</feature>
<sequence length="806" mass="88595">MDSHSRRRHAPLWPPFKQSYRQLGSTEHVNLTPLAATTGGSSQRSSLPNSADMFSPDFNNSRTAYTPDPMQHGTPTALLKKPSRKSSGLSRRRRWFGQGWRASSKIALGCAVTVLITNICLTIGIVTTGVKMMDGVYMVYEGSCSKTQTKDSWVHLCLNIVATLLLASSNYCMQLLTSPTRSEVDKAHAKRKWLDIGIPSIRNLGSLRKKKVALWWILAISSVPLHLVYNSVFYSALATNNYSILYASQGFVDQSAAYNETEFPNTQDLNVTDVQSRAKSFDRLDNKDCIHAYARDFVEDRRNVIVVVKDPPADKGSLFKVAQNDFPEVITPKYNAFSWICDNPNVVNETGACCENKYRFVPCHKVTPKLVDVAASWSTGGFEVDHCLSEIVESRCHLHFSLDLMGVVLTFNILKVIGISFVALQMGESPLVNIGDAIQSFLRHPDRTTEGMCLSSHESVVVSAKLGSSGYAAMTVPTRYNPKQRRYFHAATWNQWLFLTALFVLVFVGTSVCLGLGIRHLVGDKTIANAWSIGFGNVKPENLVMGLSIGYGDKSIAVSTLIANTPQAIFSFLYVCYNALFTVMFLSRELSRFSVTAGRGRKYLRVTDPEGEQKGTYFLSLPYKYGIPLLSASGLVHWLVSQSVFLANISIIPPDGSQPMQDEITTVAYSPIAMLFILFVVLGLLVFLIVTAARKLPFGMPLIGSNSIAISAACHPPLLYGGGADDQGQREDMVMRPLNWGAVPVPGKVGGGGGDLGIRGVVHLDRTSGHGTFHDVDGYDYDDQNIGHCCFSDQPLVSPERGKLYA</sequence>
<evidence type="ECO:0000256" key="1">
    <source>
        <dbReference type="SAM" id="MobiDB-lite"/>
    </source>
</evidence>
<dbReference type="AlphaFoldDB" id="A0AA39CY26"/>
<feature type="transmembrane region" description="Helical" evidence="2">
    <location>
        <begin position="496"/>
        <end position="518"/>
    </location>
</feature>
<keyword evidence="5" id="KW-1185">Reference proteome</keyword>
<keyword evidence="2" id="KW-1133">Transmembrane helix</keyword>
<evidence type="ECO:0000313" key="5">
    <source>
        <dbReference type="Proteomes" id="UP001172681"/>
    </source>
</evidence>
<feature type="transmembrane region" description="Helical" evidence="2">
    <location>
        <begin position="672"/>
        <end position="693"/>
    </location>
</feature>
<keyword evidence="2" id="KW-0812">Transmembrane</keyword>
<name>A0AA39CY26_9EURO</name>
<gene>
    <name evidence="4" type="ORF">H2204_006003</name>
</gene>
<dbReference type="PANTHER" id="PTHR35395">
    <property type="entry name" value="DUF6536 DOMAIN-CONTAINING PROTEIN"/>
    <property type="match status" value="1"/>
</dbReference>
<dbReference type="Proteomes" id="UP001172681">
    <property type="component" value="Unassembled WGS sequence"/>
</dbReference>
<evidence type="ECO:0000259" key="3">
    <source>
        <dbReference type="Pfam" id="PF20163"/>
    </source>
</evidence>
<keyword evidence="2" id="KW-0472">Membrane</keyword>
<accession>A0AA39CY26</accession>